<sequence>MMRLRLFFILMFWALPGLVIAQSSMTASIDPNIVEVGQTLRYEVTIATKSNGDMALTTLPDFGEARVLQRTQSPRFVNINGISTRSISYIWAIQPQTKGRFEIAGVEGKVGDEILRAPSVSYQVVDPGNSPKTTRNEQAWVESEIDPPRQVYVGEQLSLHYHLYLDVRLRDVQPMPPDEPPLDEFWVEDLSSQLNSRQVVSAGSRRVNKIALRSYALFPLRAGRTTIEPLELPLVQSSFFRREEVRIKSEPLEIDVLPLPPGAPTSFYEGNVGEWNLDVSVDTRTAKVGDTIRLRITARGNGLPTKLRLPDFPQIPKLRALDSNESHKKEVRNLKIYGEKRVEIPLLLLEEGRVEIPSMTWSFFNPEKATYETLETQPILLSVAPGTLPPSAKAPQEVRESTLSSTSNKAEEMVNELLGQLKPADEAASSQVSLADNLVWRLALTLLSLISLLLLFEPFARRWWEKGEPLRRKKARQKELIAALQTATSWDDLSHTVGELLVEILETNRAALSTHRIIKTLETSASFDSNDAQIIAEVLKVCEEKRFAPDKSTDSTFQRLHSEAKSIFAKFAIAALAFGLVPQEARAEAPSGHHQMAIASAEDRDWGKARLEIERAWVQDPWDSSTRSNQETIAKIVRLNTIQSTRVGRVLEGHDDQLFWWRAFMSFGENSLPAALLGALGMLVALLLLARKRPAFRPFILAPILMILAIVALWTAKSWVETSVAPVIITKDKVEFRSGPTPHASVRGDVKGYSAGTMLRSMEERGDWVKISIGEDSAWTLKSNVEFVTE</sequence>
<evidence type="ECO:0000313" key="3">
    <source>
        <dbReference type="EMBL" id="QED25690.1"/>
    </source>
</evidence>
<dbReference type="InterPro" id="IPR025738">
    <property type="entry name" value="BatD"/>
</dbReference>
<feature type="transmembrane region" description="Helical" evidence="1">
    <location>
        <begin position="672"/>
        <end position="690"/>
    </location>
</feature>
<dbReference type="OrthoDB" id="180318at2"/>
<dbReference type="EMBL" id="CP042467">
    <property type="protein sequence ID" value="QED25690.1"/>
    <property type="molecule type" value="Genomic_DNA"/>
</dbReference>
<feature type="chain" id="PRO_5023011145" evidence="2">
    <location>
        <begin position="22"/>
        <end position="790"/>
    </location>
</feature>
<organism evidence="3 4">
    <name type="scientific">Microvenator marinus</name>
    <dbReference type="NCBI Taxonomy" id="2600177"/>
    <lineage>
        <taxon>Bacteria</taxon>
        <taxon>Deltaproteobacteria</taxon>
        <taxon>Bradymonadales</taxon>
        <taxon>Microvenatoraceae</taxon>
        <taxon>Microvenator</taxon>
    </lineage>
</organism>
<dbReference type="Proteomes" id="UP000321595">
    <property type="component" value="Chromosome"/>
</dbReference>
<dbReference type="Pfam" id="PF13584">
    <property type="entry name" value="BatD"/>
    <property type="match status" value="2"/>
</dbReference>
<evidence type="ECO:0000256" key="2">
    <source>
        <dbReference type="SAM" id="SignalP"/>
    </source>
</evidence>
<dbReference type="AlphaFoldDB" id="A0A5B8XIY6"/>
<keyword evidence="1" id="KW-1133">Transmembrane helix</keyword>
<dbReference type="PANTHER" id="PTHR40940">
    <property type="entry name" value="PROTEIN BATD-RELATED"/>
    <property type="match status" value="1"/>
</dbReference>
<keyword evidence="1" id="KW-0472">Membrane</keyword>
<accession>A0A5B8XIY6</accession>
<keyword evidence="2" id="KW-0732">Signal</keyword>
<evidence type="ECO:0000256" key="1">
    <source>
        <dbReference type="SAM" id="Phobius"/>
    </source>
</evidence>
<proteinExistence type="predicted"/>
<feature type="transmembrane region" description="Helical" evidence="1">
    <location>
        <begin position="696"/>
        <end position="716"/>
    </location>
</feature>
<reference evidence="3 4" key="1">
    <citation type="submission" date="2019-08" db="EMBL/GenBank/DDBJ databases">
        <authorList>
            <person name="Liang Q."/>
        </authorList>
    </citation>
    <scope>NUCLEOTIDE SEQUENCE [LARGE SCALE GENOMIC DNA]</scope>
    <source>
        <strain evidence="3 4">V1718</strain>
    </source>
</reference>
<dbReference type="PANTHER" id="PTHR40940:SF2">
    <property type="entry name" value="BATD"/>
    <property type="match status" value="1"/>
</dbReference>
<feature type="signal peptide" evidence="2">
    <location>
        <begin position="1"/>
        <end position="21"/>
    </location>
</feature>
<dbReference type="KEGG" id="bbae:FRD01_00100"/>
<keyword evidence="1" id="KW-0812">Transmembrane</keyword>
<keyword evidence="4" id="KW-1185">Reference proteome</keyword>
<protein>
    <submittedName>
        <fullName evidence="3">Protein BatD</fullName>
    </submittedName>
</protein>
<gene>
    <name evidence="3" type="ORF">FRD01_00100</name>
</gene>
<name>A0A5B8XIY6_9DELT</name>
<evidence type="ECO:0000313" key="4">
    <source>
        <dbReference type="Proteomes" id="UP000321595"/>
    </source>
</evidence>